<evidence type="ECO:0008006" key="3">
    <source>
        <dbReference type="Google" id="ProtNLM"/>
    </source>
</evidence>
<proteinExistence type="predicted"/>
<name>A0ABS1VZV7_9ACTN</name>
<evidence type="ECO:0000313" key="1">
    <source>
        <dbReference type="EMBL" id="MBL7260016.1"/>
    </source>
</evidence>
<keyword evidence="2" id="KW-1185">Reference proteome</keyword>
<accession>A0ABS1VZV7</accession>
<protein>
    <recommendedName>
        <fullName evidence="3">HEAT repeat domain-containing protein</fullName>
    </recommendedName>
</protein>
<gene>
    <name evidence="1" type="ORF">JKJ07_37415</name>
</gene>
<reference evidence="1 2" key="1">
    <citation type="submission" date="2021-01" db="EMBL/GenBank/DDBJ databases">
        <title>Actinoplanes sp. nov. LDG1-01 isolated from lichen.</title>
        <authorList>
            <person name="Saeng-In P."/>
            <person name="Phongsopitanun W."/>
            <person name="Kanchanasin P."/>
            <person name="Yuki M."/>
            <person name="Kudo T."/>
            <person name="Ohkuma M."/>
            <person name="Tanasupawat S."/>
        </authorList>
    </citation>
    <scope>NUCLEOTIDE SEQUENCE [LARGE SCALE GENOMIC DNA]</scope>
    <source>
        <strain evidence="1 2">LDG1-01</strain>
    </source>
</reference>
<comment type="caution">
    <text evidence="1">The sequence shown here is derived from an EMBL/GenBank/DDBJ whole genome shotgun (WGS) entry which is preliminary data.</text>
</comment>
<dbReference type="EMBL" id="JAENHO010000012">
    <property type="protein sequence ID" value="MBL7260016.1"/>
    <property type="molecule type" value="Genomic_DNA"/>
</dbReference>
<evidence type="ECO:0000313" key="2">
    <source>
        <dbReference type="Proteomes" id="UP000598996"/>
    </source>
</evidence>
<dbReference type="RefSeq" id="WP_202996695.1">
    <property type="nucleotide sequence ID" value="NZ_JAENHO010000012.1"/>
</dbReference>
<organism evidence="1 2">
    <name type="scientific">Paractinoplanes lichenicola</name>
    <dbReference type="NCBI Taxonomy" id="2802976"/>
    <lineage>
        <taxon>Bacteria</taxon>
        <taxon>Bacillati</taxon>
        <taxon>Actinomycetota</taxon>
        <taxon>Actinomycetes</taxon>
        <taxon>Micromonosporales</taxon>
        <taxon>Micromonosporaceae</taxon>
        <taxon>Paractinoplanes</taxon>
    </lineage>
</organism>
<dbReference type="Proteomes" id="UP000598996">
    <property type="component" value="Unassembled WGS sequence"/>
</dbReference>
<sequence>MLVEVLLDVGINVHYGFLSLCSAQTEDDDETLVDAFRGQANGLVGAAVPEMLRIRTATHTGRVEVRIELHDGEPEPGDAGAEVVEVTFASWVDDLTLSAFEEFDGPVSLPPGSYQVRYSGVSETAGPEQCLLQFWPAAATDRIVRQTAPYAVAWHREGRTASWTAAELSARIEELRRNREAADDEPEHLPVGWPHHHLIRSLGWDGQEVGAIDPAFAVHLTTAAPETLRTIACWAAEQAIIMAGIRDRPEVGKALAAARRGEDLQPGLGLPSSDAPEAVRLEAIRLLYRAAANPGMDQTCSILLTAGRLTGGDPGWIVAAARQVFPQVVPTGR</sequence>